<dbReference type="Proteomes" id="UP000186308">
    <property type="component" value="Unassembled WGS sequence"/>
</dbReference>
<dbReference type="AlphaFoldDB" id="A0A8G2CHJ2"/>
<organism evidence="1 2">
    <name type="scientific">Acidiphilium rubrum</name>
    <dbReference type="NCBI Taxonomy" id="526"/>
    <lineage>
        <taxon>Bacteria</taxon>
        <taxon>Pseudomonadati</taxon>
        <taxon>Pseudomonadota</taxon>
        <taxon>Alphaproteobacteria</taxon>
        <taxon>Acetobacterales</taxon>
        <taxon>Acidocellaceae</taxon>
        <taxon>Acidiphilium</taxon>
    </lineage>
</organism>
<protein>
    <submittedName>
        <fullName evidence="1">Uncharacterized protein</fullName>
    </submittedName>
</protein>
<comment type="caution">
    <text evidence="1">The sequence shown here is derived from an EMBL/GenBank/DDBJ whole genome shotgun (WGS) entry which is preliminary data.</text>
</comment>
<dbReference type="EMBL" id="FTNE01000001">
    <property type="protein sequence ID" value="SIQ07073.1"/>
    <property type="molecule type" value="Genomic_DNA"/>
</dbReference>
<proteinExistence type="predicted"/>
<name>A0A8G2CHJ2_ACIRU</name>
<accession>A0A8G2CHJ2</accession>
<evidence type="ECO:0000313" key="1">
    <source>
        <dbReference type="EMBL" id="SIQ07073.1"/>
    </source>
</evidence>
<keyword evidence="2" id="KW-1185">Reference proteome</keyword>
<sequence length="70" mass="7947">MISNAPFMPADPSERFAVIFRALQRSVADNGYRLKIHGPLLVLIWNYLSRQIARFAKIAAKPPQSPRIRA</sequence>
<gene>
    <name evidence="1" type="ORF">SAMN05421828_101159</name>
</gene>
<evidence type="ECO:0000313" key="2">
    <source>
        <dbReference type="Proteomes" id="UP000186308"/>
    </source>
</evidence>
<reference evidence="1 2" key="1">
    <citation type="submission" date="2017-01" db="EMBL/GenBank/DDBJ databases">
        <authorList>
            <person name="Varghese N."/>
            <person name="Submissions S."/>
        </authorList>
    </citation>
    <scope>NUCLEOTIDE SEQUENCE [LARGE SCALE GENOMIC DNA]</scope>
    <source>
        <strain evidence="1 2">ATCC 35905</strain>
    </source>
</reference>
<feature type="non-terminal residue" evidence="1">
    <location>
        <position position="70"/>
    </location>
</feature>